<evidence type="ECO:0000256" key="6">
    <source>
        <dbReference type="SAM" id="Phobius"/>
    </source>
</evidence>
<dbReference type="CDD" id="cd06580">
    <property type="entry name" value="TM_PBP1_transp_TpRbsC_like"/>
    <property type="match status" value="1"/>
</dbReference>
<organism evidence="7 8">
    <name type="scientific">Anoxynatronum buryatiense</name>
    <dbReference type="NCBI Taxonomy" id="489973"/>
    <lineage>
        <taxon>Bacteria</taxon>
        <taxon>Bacillati</taxon>
        <taxon>Bacillota</taxon>
        <taxon>Clostridia</taxon>
        <taxon>Eubacteriales</taxon>
        <taxon>Clostridiaceae</taxon>
        <taxon>Anoxynatronum</taxon>
    </lineage>
</organism>
<accession>A0AA45WW74</accession>
<dbReference type="RefSeq" id="WP_283408873.1">
    <property type="nucleotide sequence ID" value="NZ_FXUF01000004.1"/>
</dbReference>
<feature type="transmembrane region" description="Helical" evidence="6">
    <location>
        <begin position="93"/>
        <end position="115"/>
    </location>
</feature>
<reference evidence="7" key="1">
    <citation type="submission" date="2017-05" db="EMBL/GenBank/DDBJ databases">
        <authorList>
            <person name="Varghese N."/>
            <person name="Submissions S."/>
        </authorList>
    </citation>
    <scope>NUCLEOTIDE SEQUENCE</scope>
    <source>
        <strain evidence="7">Su22</strain>
    </source>
</reference>
<feature type="transmembrane region" description="Helical" evidence="6">
    <location>
        <begin position="276"/>
        <end position="295"/>
    </location>
</feature>
<evidence type="ECO:0000256" key="3">
    <source>
        <dbReference type="ARBA" id="ARBA00022692"/>
    </source>
</evidence>
<evidence type="ECO:0000313" key="7">
    <source>
        <dbReference type="EMBL" id="SMP52307.1"/>
    </source>
</evidence>
<comment type="subcellular location">
    <subcellularLocation>
        <location evidence="1">Cell membrane</location>
        <topology evidence="1">Multi-pass membrane protein</topology>
    </subcellularLocation>
</comment>
<keyword evidence="3 6" id="KW-0812">Transmembrane</keyword>
<keyword evidence="2" id="KW-1003">Cell membrane</keyword>
<evidence type="ECO:0000256" key="4">
    <source>
        <dbReference type="ARBA" id="ARBA00022989"/>
    </source>
</evidence>
<evidence type="ECO:0000256" key="5">
    <source>
        <dbReference type="ARBA" id="ARBA00023136"/>
    </source>
</evidence>
<evidence type="ECO:0000256" key="2">
    <source>
        <dbReference type="ARBA" id="ARBA00022475"/>
    </source>
</evidence>
<feature type="transmembrane region" description="Helical" evidence="6">
    <location>
        <begin position="199"/>
        <end position="225"/>
    </location>
</feature>
<gene>
    <name evidence="7" type="ORF">SAMN06296020_104211</name>
</gene>
<dbReference type="EMBL" id="FXUF01000004">
    <property type="protein sequence ID" value="SMP52307.1"/>
    <property type="molecule type" value="Genomic_DNA"/>
</dbReference>
<proteinExistence type="predicted"/>
<comment type="caution">
    <text evidence="7">The sequence shown here is derived from an EMBL/GenBank/DDBJ whole genome shotgun (WGS) entry which is preliminary data.</text>
</comment>
<name>A0AA45WW74_9CLOT</name>
<evidence type="ECO:0000313" key="8">
    <source>
        <dbReference type="Proteomes" id="UP001158066"/>
    </source>
</evidence>
<dbReference type="Proteomes" id="UP001158066">
    <property type="component" value="Unassembled WGS sequence"/>
</dbReference>
<feature type="transmembrane region" description="Helical" evidence="6">
    <location>
        <begin position="40"/>
        <end position="59"/>
    </location>
</feature>
<dbReference type="Pfam" id="PF02653">
    <property type="entry name" value="BPD_transp_2"/>
    <property type="match status" value="1"/>
</dbReference>
<dbReference type="PANTHER" id="PTHR43370:SF1">
    <property type="entry name" value="GUANOSINE ABC TRANSPORTER PERMEASE PROTEIN NUPQ"/>
    <property type="match status" value="1"/>
</dbReference>
<evidence type="ECO:0000256" key="1">
    <source>
        <dbReference type="ARBA" id="ARBA00004651"/>
    </source>
</evidence>
<dbReference type="AlphaFoldDB" id="A0AA45WW74"/>
<protein>
    <submittedName>
        <fullName evidence="7">Simple sugar transport system permease protein</fullName>
    </submittedName>
</protein>
<dbReference type="GO" id="GO:0022857">
    <property type="term" value="F:transmembrane transporter activity"/>
    <property type="evidence" value="ECO:0007669"/>
    <property type="project" value="InterPro"/>
</dbReference>
<dbReference type="InterPro" id="IPR001851">
    <property type="entry name" value="ABC_transp_permease"/>
</dbReference>
<keyword evidence="7" id="KW-0813">Transport</keyword>
<feature type="transmembrane region" description="Helical" evidence="6">
    <location>
        <begin position="140"/>
        <end position="168"/>
    </location>
</feature>
<feature type="transmembrane region" description="Helical" evidence="6">
    <location>
        <begin position="15"/>
        <end position="33"/>
    </location>
</feature>
<feature type="transmembrane region" description="Helical" evidence="6">
    <location>
        <begin position="65"/>
        <end position="86"/>
    </location>
</feature>
<keyword evidence="8" id="KW-1185">Reference proteome</keyword>
<keyword evidence="4 6" id="KW-1133">Transmembrane helix</keyword>
<dbReference type="PANTHER" id="PTHR43370">
    <property type="entry name" value="SUGAR ABC TRANSPORTER INTEGRAL MEMBRANE PROTEIN-RELATED"/>
    <property type="match status" value="1"/>
</dbReference>
<keyword evidence="7" id="KW-0762">Sugar transport</keyword>
<keyword evidence="5 6" id="KW-0472">Membrane</keyword>
<dbReference type="GO" id="GO:0005886">
    <property type="term" value="C:plasma membrane"/>
    <property type="evidence" value="ECO:0007669"/>
    <property type="project" value="UniProtKB-SubCell"/>
</dbReference>
<sequence>MNLSPEYLAVLANSTIRMTTPILLVTLAAALCTRVKLFNIALEGAMIAGAFFSIVANYYTGSVWLSVAAGAVSGMAVCGLVGFCVVHLKASAVVAGLAANTLMTAATTYLLSIIFNTKGVFTHPSLVSLPKITLPGVSRIPFIGTLFSGLTPLDYLAFGLAGLLYVFLYKTVPGFRLRAVGINPEAARSLGTPVERWQLLTITFSGLLCGLGGCLLSMGTVTLFIQNITSGRGYIALAANTLGQSHPLGVLLSCGFFGFSQAVGNALQNTALKTQMTFSIPYAATIIALIAFHLYTQHKKKKAKEALLH</sequence>